<dbReference type="EMBL" id="GBXM01008661">
    <property type="protein sequence ID" value="JAH99916.1"/>
    <property type="molecule type" value="Transcribed_RNA"/>
</dbReference>
<proteinExistence type="predicted"/>
<name>A0A0E9XBV7_ANGAN</name>
<evidence type="ECO:0000313" key="1">
    <source>
        <dbReference type="EMBL" id="JAH99916.1"/>
    </source>
</evidence>
<sequence>MAAWHFNIFIKKKNFCNVFKLKLEKIYFQFKLFLLINQIQPLMFESVIDYFI</sequence>
<accession>A0A0E9XBV7</accession>
<reference evidence="1" key="1">
    <citation type="submission" date="2014-11" db="EMBL/GenBank/DDBJ databases">
        <authorList>
            <person name="Amaro Gonzalez C."/>
        </authorList>
    </citation>
    <scope>NUCLEOTIDE SEQUENCE</scope>
</reference>
<organism evidence="1">
    <name type="scientific">Anguilla anguilla</name>
    <name type="common">European freshwater eel</name>
    <name type="synonym">Muraena anguilla</name>
    <dbReference type="NCBI Taxonomy" id="7936"/>
    <lineage>
        <taxon>Eukaryota</taxon>
        <taxon>Metazoa</taxon>
        <taxon>Chordata</taxon>
        <taxon>Craniata</taxon>
        <taxon>Vertebrata</taxon>
        <taxon>Euteleostomi</taxon>
        <taxon>Actinopterygii</taxon>
        <taxon>Neopterygii</taxon>
        <taxon>Teleostei</taxon>
        <taxon>Anguilliformes</taxon>
        <taxon>Anguillidae</taxon>
        <taxon>Anguilla</taxon>
    </lineage>
</organism>
<protein>
    <submittedName>
        <fullName evidence="1">Uncharacterized protein</fullName>
    </submittedName>
</protein>
<reference evidence="1" key="2">
    <citation type="journal article" date="2015" name="Fish Shellfish Immunol.">
        <title>Early steps in the European eel (Anguilla anguilla)-Vibrio vulnificus interaction in the gills: Role of the RtxA13 toxin.</title>
        <authorList>
            <person name="Callol A."/>
            <person name="Pajuelo D."/>
            <person name="Ebbesson L."/>
            <person name="Teles M."/>
            <person name="MacKenzie S."/>
            <person name="Amaro C."/>
        </authorList>
    </citation>
    <scope>NUCLEOTIDE SEQUENCE</scope>
</reference>
<dbReference type="AlphaFoldDB" id="A0A0E9XBV7"/>